<dbReference type="AlphaFoldDB" id="W6Z9Y5"/>
<feature type="non-terminal residue" evidence="2">
    <location>
        <position position="1"/>
    </location>
</feature>
<evidence type="ECO:0000313" key="3">
    <source>
        <dbReference type="Proteomes" id="UP000054032"/>
    </source>
</evidence>
<gene>
    <name evidence="2" type="ORF">COCMIDRAFT_108591</name>
</gene>
<protein>
    <submittedName>
        <fullName evidence="2">Uncharacterized protein</fullName>
    </submittedName>
</protein>
<dbReference type="KEGG" id="bor:COCMIDRAFT_108591"/>
<dbReference type="Proteomes" id="UP000054032">
    <property type="component" value="Unassembled WGS sequence"/>
</dbReference>
<feature type="compositionally biased region" description="Basic residues" evidence="1">
    <location>
        <begin position="41"/>
        <end position="53"/>
    </location>
</feature>
<feature type="region of interest" description="Disordered" evidence="1">
    <location>
        <begin position="34"/>
        <end position="53"/>
    </location>
</feature>
<proteinExistence type="predicted"/>
<reference evidence="2 3" key="1">
    <citation type="journal article" date="2013" name="PLoS Genet.">
        <title>Comparative genome structure, secondary metabolite, and effector coding capacity across Cochliobolus pathogens.</title>
        <authorList>
            <person name="Condon B.J."/>
            <person name="Leng Y."/>
            <person name="Wu D."/>
            <person name="Bushley K.E."/>
            <person name="Ohm R.A."/>
            <person name="Otillar R."/>
            <person name="Martin J."/>
            <person name="Schackwitz W."/>
            <person name="Grimwood J."/>
            <person name="MohdZainudin N."/>
            <person name="Xue C."/>
            <person name="Wang R."/>
            <person name="Manning V.A."/>
            <person name="Dhillon B."/>
            <person name="Tu Z.J."/>
            <person name="Steffenson B.J."/>
            <person name="Salamov A."/>
            <person name="Sun H."/>
            <person name="Lowry S."/>
            <person name="LaButti K."/>
            <person name="Han J."/>
            <person name="Copeland A."/>
            <person name="Lindquist E."/>
            <person name="Barry K."/>
            <person name="Schmutz J."/>
            <person name="Baker S.E."/>
            <person name="Ciuffetti L.M."/>
            <person name="Grigoriev I.V."/>
            <person name="Zhong S."/>
            <person name="Turgeon B.G."/>
        </authorList>
    </citation>
    <scope>NUCLEOTIDE SEQUENCE [LARGE SCALE GENOMIC DNA]</scope>
    <source>
        <strain evidence="2 3">ATCC 44560</strain>
    </source>
</reference>
<dbReference type="GeneID" id="19119274"/>
<organism evidence="2 3">
    <name type="scientific">Bipolaris oryzae ATCC 44560</name>
    <dbReference type="NCBI Taxonomy" id="930090"/>
    <lineage>
        <taxon>Eukaryota</taxon>
        <taxon>Fungi</taxon>
        <taxon>Dikarya</taxon>
        <taxon>Ascomycota</taxon>
        <taxon>Pezizomycotina</taxon>
        <taxon>Dothideomycetes</taxon>
        <taxon>Pleosporomycetidae</taxon>
        <taxon>Pleosporales</taxon>
        <taxon>Pleosporineae</taxon>
        <taxon>Pleosporaceae</taxon>
        <taxon>Bipolaris</taxon>
    </lineage>
</organism>
<sequence length="69" mass="7730">FFSRRIDLIRYIANGWKKKSKNGISCDPRLSMSARSSCNGSRRRQARRLRKGVRRAVISASTGAMNSAA</sequence>
<evidence type="ECO:0000256" key="1">
    <source>
        <dbReference type="SAM" id="MobiDB-lite"/>
    </source>
</evidence>
<accession>W6Z9Y5</accession>
<dbReference type="EMBL" id="KI964158">
    <property type="protein sequence ID" value="EUC40521.1"/>
    <property type="molecule type" value="Genomic_DNA"/>
</dbReference>
<dbReference type="RefSeq" id="XP_007692955.1">
    <property type="nucleotide sequence ID" value="XM_007694765.1"/>
</dbReference>
<keyword evidence="3" id="KW-1185">Reference proteome</keyword>
<evidence type="ECO:0000313" key="2">
    <source>
        <dbReference type="EMBL" id="EUC40521.1"/>
    </source>
</evidence>
<dbReference type="HOGENOM" id="CLU_2782665_0_0_1"/>
<name>W6Z9Y5_COCMI</name>